<proteinExistence type="predicted"/>
<dbReference type="GO" id="GO:0003723">
    <property type="term" value="F:RNA binding"/>
    <property type="evidence" value="ECO:0007669"/>
    <property type="project" value="UniProtKB-KW"/>
</dbReference>
<dbReference type="OMA" id="KRMYQQT"/>
<dbReference type="PANTHER" id="PTHR48426:SF1">
    <property type="entry name" value="CHROMATIN TARGET OF PRMT1 PROTEIN"/>
    <property type="match status" value="1"/>
</dbReference>
<protein>
    <recommendedName>
        <fullName evidence="3">Chromatin target of PRMT1 protein C-terminal domain-containing protein</fullName>
    </recommendedName>
</protein>
<dbReference type="InterPro" id="IPR052656">
    <property type="entry name" value="CTOP_PRMT1"/>
</dbReference>
<dbReference type="EnsemblMetazoa" id="XM_024229953.1">
    <property type="protein sequence ID" value="XP_024085721.1"/>
    <property type="gene ID" value="LOC106661978"/>
</dbReference>
<evidence type="ECO:0000256" key="1">
    <source>
        <dbReference type="ARBA" id="ARBA00022884"/>
    </source>
</evidence>
<dbReference type="Proteomes" id="UP000494040">
    <property type="component" value="Unassembled WGS sequence"/>
</dbReference>
<dbReference type="OrthoDB" id="446014at2759"/>
<dbReference type="PANTHER" id="PTHR48426">
    <property type="entry name" value="CHROMATIN TARGET OF PRMT1 PROTEIN"/>
    <property type="match status" value="1"/>
</dbReference>
<feature type="region of interest" description="Disordered" evidence="2">
    <location>
        <begin position="126"/>
        <end position="147"/>
    </location>
</feature>
<sequence length="282" mass="32578">MLVERGYVTGHTRMSLDERFTQLRRGGMQRRNLLHQDDFHNVASIRNRRLAMQMSRRPAVIAALSRAGNFVRENNLRGRSMMGRNNNPFLETGIASRLQTQGFIQRRQRLPRRGNNQLIKSQSLQSLNVQSNQNGRDFRPRGGRQPLNQIRNLKRLTRSQSLQSLNLNPNFFRGINNRRGRFLTARGRGALNMRRNNNRRGRIFKNNNSPTLNQLSVRGRGNLKRRGARRGGGGGGRGRGQHNTQPSREVLDKELDQYMSSCKSALDKELDSYMNQTEEKWD</sequence>
<accession>A0A8I6SM56</accession>
<dbReference type="RefSeq" id="XP_014241250.1">
    <property type="nucleotide sequence ID" value="XM_014385764.1"/>
</dbReference>
<dbReference type="EnsemblMetazoa" id="XM_014385764.1">
    <property type="protein sequence ID" value="XP_014241250.1"/>
    <property type="gene ID" value="LOC106661978"/>
</dbReference>
<evidence type="ECO:0000259" key="3">
    <source>
        <dbReference type="SMART" id="SM01218"/>
    </source>
</evidence>
<dbReference type="Pfam" id="PF13865">
    <property type="entry name" value="FoP_duplication"/>
    <property type="match status" value="1"/>
</dbReference>
<feature type="domain" description="Chromatin target of PRMT1 protein C-terminal" evidence="3">
    <location>
        <begin position="193"/>
        <end position="280"/>
    </location>
</feature>
<keyword evidence="5" id="KW-1185">Reference proteome</keyword>
<evidence type="ECO:0000313" key="4">
    <source>
        <dbReference type="EnsemblMetazoa" id="XP_024085721.1"/>
    </source>
</evidence>
<reference evidence="4" key="1">
    <citation type="submission" date="2022-01" db="UniProtKB">
        <authorList>
            <consortium name="EnsemblMetazoa"/>
        </authorList>
    </citation>
    <scope>IDENTIFICATION</scope>
</reference>
<dbReference type="KEGG" id="clec:106661978"/>
<feature type="region of interest" description="Disordered" evidence="2">
    <location>
        <begin position="200"/>
        <end position="251"/>
    </location>
</feature>
<evidence type="ECO:0000256" key="2">
    <source>
        <dbReference type="SAM" id="MobiDB-lite"/>
    </source>
</evidence>
<organism evidence="4 5">
    <name type="scientific">Cimex lectularius</name>
    <name type="common">Bed bug</name>
    <name type="synonym">Acanthia lectularia</name>
    <dbReference type="NCBI Taxonomy" id="79782"/>
    <lineage>
        <taxon>Eukaryota</taxon>
        <taxon>Metazoa</taxon>
        <taxon>Ecdysozoa</taxon>
        <taxon>Arthropoda</taxon>
        <taxon>Hexapoda</taxon>
        <taxon>Insecta</taxon>
        <taxon>Pterygota</taxon>
        <taxon>Neoptera</taxon>
        <taxon>Paraneoptera</taxon>
        <taxon>Hemiptera</taxon>
        <taxon>Heteroptera</taxon>
        <taxon>Panheteroptera</taxon>
        <taxon>Cimicomorpha</taxon>
        <taxon>Cimicidae</taxon>
        <taxon>Cimex</taxon>
    </lineage>
</organism>
<dbReference type="RefSeq" id="XP_024085721.1">
    <property type="nucleotide sequence ID" value="XM_024229953.1"/>
</dbReference>
<dbReference type="InterPro" id="IPR025715">
    <property type="entry name" value="FoP_C"/>
</dbReference>
<dbReference type="SMART" id="SM01218">
    <property type="entry name" value="FoP_duplication"/>
    <property type="match status" value="1"/>
</dbReference>
<name>A0A8I6SM56_CIMLE</name>
<evidence type="ECO:0000313" key="5">
    <source>
        <dbReference type="Proteomes" id="UP000494040"/>
    </source>
</evidence>
<dbReference type="AlphaFoldDB" id="A0A8I6SM56"/>
<dbReference type="GeneID" id="106661978"/>
<keyword evidence="1" id="KW-0694">RNA-binding</keyword>